<gene>
    <name evidence="2" type="ORF">ACFOYW_02740</name>
</gene>
<organism evidence="2 3">
    <name type="scientific">Gryllotalpicola reticulitermitis</name>
    <dbReference type="NCBI Taxonomy" id="1184153"/>
    <lineage>
        <taxon>Bacteria</taxon>
        <taxon>Bacillati</taxon>
        <taxon>Actinomycetota</taxon>
        <taxon>Actinomycetes</taxon>
        <taxon>Micrococcales</taxon>
        <taxon>Microbacteriaceae</taxon>
        <taxon>Gryllotalpicola</taxon>
    </lineage>
</organism>
<dbReference type="Gene3D" id="3.90.550.10">
    <property type="entry name" value="Spore Coat Polysaccharide Biosynthesis Protein SpsA, Chain A"/>
    <property type="match status" value="1"/>
</dbReference>
<protein>
    <submittedName>
        <fullName evidence="2">NTP transferase domain-containing protein</fullName>
    </submittedName>
</protein>
<dbReference type="Pfam" id="PF12804">
    <property type="entry name" value="NTP_transf_3"/>
    <property type="match status" value="1"/>
</dbReference>
<dbReference type="RefSeq" id="WP_390227084.1">
    <property type="nucleotide sequence ID" value="NZ_JBHSCN010000002.1"/>
</dbReference>
<dbReference type="PANTHER" id="PTHR43777">
    <property type="entry name" value="MOLYBDENUM COFACTOR CYTIDYLYLTRANSFERASE"/>
    <property type="match status" value="1"/>
</dbReference>
<dbReference type="PANTHER" id="PTHR43777:SF1">
    <property type="entry name" value="MOLYBDENUM COFACTOR CYTIDYLYLTRANSFERASE"/>
    <property type="match status" value="1"/>
</dbReference>
<evidence type="ECO:0000313" key="2">
    <source>
        <dbReference type="EMBL" id="MFC4242276.1"/>
    </source>
</evidence>
<evidence type="ECO:0000313" key="3">
    <source>
        <dbReference type="Proteomes" id="UP001595900"/>
    </source>
</evidence>
<dbReference type="Proteomes" id="UP001595900">
    <property type="component" value="Unassembled WGS sequence"/>
</dbReference>
<name>A0ABV8Q1C3_9MICO</name>
<feature type="domain" description="MobA-like NTP transferase" evidence="1">
    <location>
        <begin position="9"/>
        <end position="171"/>
    </location>
</feature>
<sequence>MAVATPSAGIVLAAAAGTRFGVPKALARAADGTPWVQLAAEKLLTGGCSQVTVVLGASAIEARELVPTDPRISTVTEPHWTDGLGTSLRAGMRQLEASAPPSVCAAVITLVDFPGLPVAVVRRLLNAVASTTLRQAAFSGRSTMPVVVGRQHWPEFTGTLHGESAGQSYLGGHEVQQVEVGDLWSGHDVHAY</sequence>
<reference evidence="3" key="1">
    <citation type="journal article" date="2019" name="Int. J. Syst. Evol. Microbiol.">
        <title>The Global Catalogue of Microorganisms (GCM) 10K type strain sequencing project: providing services to taxonomists for standard genome sequencing and annotation.</title>
        <authorList>
            <consortium name="The Broad Institute Genomics Platform"/>
            <consortium name="The Broad Institute Genome Sequencing Center for Infectious Disease"/>
            <person name="Wu L."/>
            <person name="Ma J."/>
        </authorList>
    </citation>
    <scope>NUCLEOTIDE SEQUENCE [LARGE SCALE GENOMIC DNA]</scope>
    <source>
        <strain evidence="3">CGMCC 1.10363</strain>
    </source>
</reference>
<dbReference type="SUPFAM" id="SSF53448">
    <property type="entry name" value="Nucleotide-diphospho-sugar transferases"/>
    <property type="match status" value="1"/>
</dbReference>
<evidence type="ECO:0000259" key="1">
    <source>
        <dbReference type="Pfam" id="PF12804"/>
    </source>
</evidence>
<proteinExistence type="predicted"/>
<dbReference type="InterPro" id="IPR025877">
    <property type="entry name" value="MobA-like_NTP_Trfase"/>
</dbReference>
<keyword evidence="3" id="KW-1185">Reference proteome</keyword>
<dbReference type="InterPro" id="IPR029044">
    <property type="entry name" value="Nucleotide-diphossugar_trans"/>
</dbReference>
<keyword evidence="2" id="KW-0808">Transferase</keyword>
<dbReference type="GO" id="GO:0016740">
    <property type="term" value="F:transferase activity"/>
    <property type="evidence" value="ECO:0007669"/>
    <property type="project" value="UniProtKB-KW"/>
</dbReference>
<accession>A0ABV8Q1C3</accession>
<comment type="caution">
    <text evidence="2">The sequence shown here is derived from an EMBL/GenBank/DDBJ whole genome shotgun (WGS) entry which is preliminary data.</text>
</comment>
<dbReference type="EMBL" id="JBHSCN010000002">
    <property type="protein sequence ID" value="MFC4242276.1"/>
    <property type="molecule type" value="Genomic_DNA"/>
</dbReference>